<feature type="signal peptide" evidence="2">
    <location>
        <begin position="1"/>
        <end position="25"/>
    </location>
</feature>
<organism evidence="4 5">
    <name type="scientific">Microbacterium nanhaiense</name>
    <dbReference type="NCBI Taxonomy" id="1301026"/>
    <lineage>
        <taxon>Bacteria</taxon>
        <taxon>Bacillati</taxon>
        <taxon>Actinomycetota</taxon>
        <taxon>Actinomycetes</taxon>
        <taxon>Micrococcales</taxon>
        <taxon>Microbacteriaceae</taxon>
        <taxon>Microbacterium</taxon>
    </lineage>
</organism>
<keyword evidence="2" id="KW-0732">Signal</keyword>
<keyword evidence="1" id="KW-0378">Hydrolase</keyword>
<gene>
    <name evidence="4" type="ORF">GCM10010910_18370</name>
</gene>
<dbReference type="RefSeq" id="WP_188701157.1">
    <property type="nucleotide sequence ID" value="NZ_BMMQ01000005.1"/>
</dbReference>
<evidence type="ECO:0000256" key="1">
    <source>
        <dbReference type="ARBA" id="ARBA00022801"/>
    </source>
</evidence>
<proteinExistence type="predicted"/>
<dbReference type="InterPro" id="IPR008929">
    <property type="entry name" value="Chondroitin_lyas"/>
</dbReference>
<dbReference type="SUPFAM" id="SSF51055">
    <property type="entry name" value="Carbohydrate binding domain"/>
    <property type="match status" value="2"/>
</dbReference>
<dbReference type="Gene3D" id="2.10.10.20">
    <property type="entry name" value="Carbohydrate-binding module superfamily 5/12"/>
    <property type="match status" value="2"/>
</dbReference>
<evidence type="ECO:0000256" key="2">
    <source>
        <dbReference type="SAM" id="SignalP"/>
    </source>
</evidence>
<keyword evidence="5" id="KW-1185">Reference proteome</keyword>
<name>A0ABQ2N0S0_9MICO</name>
<dbReference type="InterPro" id="IPR036573">
    <property type="entry name" value="CBM_sf_5/12"/>
</dbReference>
<comment type="caution">
    <text evidence="4">The sequence shown here is derived from an EMBL/GenBank/DDBJ whole genome shotgun (WGS) entry which is preliminary data.</text>
</comment>
<dbReference type="SUPFAM" id="SSF48230">
    <property type="entry name" value="Chondroitin AC/alginate lyase"/>
    <property type="match status" value="1"/>
</dbReference>
<dbReference type="Gene3D" id="2.60.120.260">
    <property type="entry name" value="Galactose-binding domain-like"/>
    <property type="match status" value="1"/>
</dbReference>
<dbReference type="InterPro" id="IPR003610">
    <property type="entry name" value="CBM5/12"/>
</dbReference>
<feature type="domain" description="Chitin-binding type-3" evidence="3">
    <location>
        <begin position="1135"/>
        <end position="1179"/>
    </location>
</feature>
<dbReference type="EMBL" id="BMMQ01000005">
    <property type="protein sequence ID" value="GGO64166.1"/>
    <property type="molecule type" value="Genomic_DNA"/>
</dbReference>
<evidence type="ECO:0000259" key="3">
    <source>
        <dbReference type="SMART" id="SM00495"/>
    </source>
</evidence>
<feature type="domain" description="Chitin-binding type-3" evidence="3">
    <location>
        <begin position="1188"/>
        <end position="1229"/>
    </location>
</feature>
<feature type="chain" id="PRO_5045199764" description="Chitin-binding type-3 domain-containing protein" evidence="2">
    <location>
        <begin position="26"/>
        <end position="1230"/>
    </location>
</feature>
<evidence type="ECO:0000313" key="4">
    <source>
        <dbReference type="EMBL" id="GGO64166.1"/>
    </source>
</evidence>
<dbReference type="Proteomes" id="UP000638043">
    <property type="component" value="Unassembled WGS sequence"/>
</dbReference>
<reference evidence="5" key="1">
    <citation type="journal article" date="2019" name="Int. J. Syst. Evol. Microbiol.">
        <title>The Global Catalogue of Microorganisms (GCM) 10K type strain sequencing project: providing services to taxonomists for standard genome sequencing and annotation.</title>
        <authorList>
            <consortium name="The Broad Institute Genomics Platform"/>
            <consortium name="The Broad Institute Genome Sequencing Center for Infectious Disease"/>
            <person name="Wu L."/>
            <person name="Ma J."/>
        </authorList>
    </citation>
    <scope>NUCLEOTIDE SEQUENCE [LARGE SCALE GENOMIC DNA]</scope>
    <source>
        <strain evidence="5">CGMCC 4.7181</strain>
    </source>
</reference>
<dbReference type="SMART" id="SM00495">
    <property type="entry name" value="ChtBD3"/>
    <property type="match status" value="2"/>
</dbReference>
<sequence>MRLIQRPRAALRRALAIGASGAVVAAGLVTMTALPAIGAETCTVSFDTTVSEAGFTHPGVGLTAENLETAREQIASGTEPWASYFQDMKKSPAAAIDAASANESKTQPGTPDSTAFASQGFNSRFIGDGLKAYTQSILYAITGEQEYRTNAMEIIRIWEQMDPEAYAVFPDSHIHTGVPLHRMTTAAEILRYGSCATDETPWTEADTEAFTTNLIVPVTETFLHDQNHFMNQHTYPLLGAMAGYIFTENRERYDEAVEWFTVNSTAENQGFNGSISRLFRLVDTDDKTGETLDEPRVQHVEMGRDQAHGGGDITNASILSRMMMAQGTKVDPVAGTVSTAPDAVGPFEFGDDRILAAADYFWSFMLGHDPEWTPVGYSMDPDGTVRDTYDHISNAYRGRYNTASVWDLYYYYAYTRGEDMTELAPNLEAAFEQRLPLEYYYGGAVTRAWDSPDAGGDFWLYLPESAAGSSVPEHIASPTVLEIEDRWTPISGSTTSTDDFVTLEATGDGSKIAFRNASTKNKAFALRVRTDAPARLELTFGMNKSIELPDTNGEWRQVTVTLDASESLQDLVYIAATGDGASVDVDSLDIAPATTGPELGAAPTRIIGVVGSEISASLPATPGSALRVEPMPDGTTLDNTTLSWAPSASGTHDALVTADDGSGIASKAIAFIAADDRDAAIVEAAAPHVDTSTYTRATQEAFDTALRAAEDAGADDFPQALADLTAAADALRLVSPTVADGSLDYPGLLASSTAGSNTALLVDDDNQTGTVYNQAVDRAHVFDFGPFATVSASSFMLQSNIFEDRLANSAVFGSNDGTTWERLTPGVTEMTQDEQTLEVAPELRDKRYHQLKVQLLEPLPDVLYGTKQGLVEFTEFHIFGERHEATGDIDAVSISAPGSLKGRVVAGDEVRLELHANAAISDLAVTIAGSRAEVVDDGDGDWAATALLPSDLAPGAPLTFTVNHVTHDGAVADEVSSTTDGSALYVSTNNGLVDDVIGSLPVTGEGGVTAASITRDAANLFDGDAATHSDTRLVGAQASLVWDLGVDSSLRVSGADILVRQDQYGTSRLNGLRFEGSNDLTSWTPLTSNVIATPRWQRLEGLDEASYRYLRLTNRNIINVAEVRLFGEVTVSPADPAWAAGTTYDDGDRVSYDGRTYVAQWWTKNEIPGSTATGSWMEEGALVAGTDAREWTASWVYDDGDTVSYEGHLFRAKWWTRNQAPGDPNGPWEG</sequence>
<protein>
    <recommendedName>
        <fullName evidence="3">Chitin-binding type-3 domain-containing protein</fullName>
    </recommendedName>
</protein>
<evidence type="ECO:0000313" key="5">
    <source>
        <dbReference type="Proteomes" id="UP000638043"/>
    </source>
</evidence>
<dbReference type="Gene3D" id="2.60.40.10">
    <property type="entry name" value="Immunoglobulins"/>
    <property type="match status" value="1"/>
</dbReference>
<dbReference type="Gene3D" id="1.50.10.100">
    <property type="entry name" value="Chondroitin AC/alginate lyase"/>
    <property type="match status" value="1"/>
</dbReference>
<dbReference type="CDD" id="cd12215">
    <property type="entry name" value="ChiC_BD"/>
    <property type="match status" value="2"/>
</dbReference>
<dbReference type="Pfam" id="PF02839">
    <property type="entry name" value="CBM_5_12"/>
    <property type="match status" value="2"/>
</dbReference>
<accession>A0ABQ2N0S0</accession>
<dbReference type="InterPro" id="IPR008979">
    <property type="entry name" value="Galactose-bd-like_sf"/>
</dbReference>
<dbReference type="InterPro" id="IPR013783">
    <property type="entry name" value="Ig-like_fold"/>
</dbReference>
<dbReference type="SUPFAM" id="SSF49785">
    <property type="entry name" value="Galactose-binding domain-like"/>
    <property type="match status" value="1"/>
</dbReference>